<dbReference type="AlphaFoldDB" id="A0A2T0M7W0"/>
<organism evidence="2 3">
    <name type="scientific">Nonomuraea fuscirosea</name>
    <dbReference type="NCBI Taxonomy" id="1291556"/>
    <lineage>
        <taxon>Bacteria</taxon>
        <taxon>Bacillati</taxon>
        <taxon>Actinomycetota</taxon>
        <taxon>Actinomycetes</taxon>
        <taxon>Streptosporangiales</taxon>
        <taxon>Streptosporangiaceae</taxon>
        <taxon>Nonomuraea</taxon>
    </lineage>
</organism>
<keyword evidence="3" id="KW-1185">Reference proteome</keyword>
<evidence type="ECO:0000313" key="3">
    <source>
        <dbReference type="Proteomes" id="UP000238312"/>
    </source>
</evidence>
<dbReference type="GO" id="GO:0016491">
    <property type="term" value="F:oxidoreductase activity"/>
    <property type="evidence" value="ECO:0007669"/>
    <property type="project" value="InterPro"/>
</dbReference>
<dbReference type="EMBL" id="PVNG01000027">
    <property type="protein sequence ID" value="PRX53588.1"/>
    <property type="molecule type" value="Genomic_DNA"/>
</dbReference>
<dbReference type="Proteomes" id="UP000238312">
    <property type="component" value="Unassembled WGS sequence"/>
</dbReference>
<dbReference type="Pfam" id="PF01593">
    <property type="entry name" value="Amino_oxidase"/>
    <property type="match status" value="1"/>
</dbReference>
<dbReference type="PROSITE" id="PS51257">
    <property type="entry name" value="PROKAR_LIPOPROTEIN"/>
    <property type="match status" value="1"/>
</dbReference>
<dbReference type="InterPro" id="IPR036188">
    <property type="entry name" value="FAD/NAD-bd_sf"/>
</dbReference>
<reference evidence="2 3" key="1">
    <citation type="submission" date="2018-03" db="EMBL/GenBank/DDBJ databases">
        <title>Genomic Encyclopedia of Type Strains, Phase III (KMG-III): the genomes of soil and plant-associated and newly described type strains.</title>
        <authorList>
            <person name="Whitman W."/>
        </authorList>
    </citation>
    <scope>NUCLEOTIDE SEQUENCE [LARGE SCALE GENOMIC DNA]</scope>
    <source>
        <strain evidence="2 3">CGMCC 4.7104</strain>
    </source>
</reference>
<comment type="caution">
    <text evidence="2">The sequence shown here is derived from an EMBL/GenBank/DDBJ whole genome shotgun (WGS) entry which is preliminary data.</text>
</comment>
<dbReference type="Gene3D" id="3.50.50.60">
    <property type="entry name" value="FAD/NAD(P)-binding domain"/>
    <property type="match status" value="1"/>
</dbReference>
<evidence type="ECO:0000259" key="1">
    <source>
        <dbReference type="Pfam" id="PF01593"/>
    </source>
</evidence>
<dbReference type="RefSeq" id="WP_106250811.1">
    <property type="nucleotide sequence ID" value="NZ_PVNG01000027.1"/>
</dbReference>
<protein>
    <submittedName>
        <fullName evidence="2">Protoporphyrinogen oxidase</fullName>
    </submittedName>
</protein>
<accession>A0A2T0M7W0</accession>
<dbReference type="InterPro" id="IPR002937">
    <property type="entry name" value="Amino_oxidase"/>
</dbReference>
<dbReference type="SUPFAM" id="SSF51905">
    <property type="entry name" value="FAD/NAD(P)-binding domain"/>
    <property type="match status" value="1"/>
</dbReference>
<evidence type="ECO:0000313" key="2">
    <source>
        <dbReference type="EMBL" id="PRX53588.1"/>
    </source>
</evidence>
<sequence length="425" mass="45544">MDSDRGTRAPVIVVGAGMAGLACALRLHEAGVPVRVLEASDDVGGRVRTDVVDGFRLDRGYQVFNTAYPEARHVLDIGALDLRPFASGMIVQGSTARARVMLPWRHPRHALSGPLSGVGTMRDTAVLGTVTARDLAAPASRLRGGRERRTDEELRAWGMSEKMIDCLMRPFLAGVLLERDLETSSRVFHLFWRSFARGTIGVPALGMGQIPRQLADRLPADTITLGARVSEVAADGVRLADGATVEARAVVVAADPGAAGELLSEIEVPPMRAVTTFYHAAPRSPLGEPIQIIDATGMITDTLVLTDAAPEYSADGRALVSTSVLGLITDEEPVRRRLDEIYGDTSGWEHIATYPIAAALPAMPPPHPLRRPVRLSSGMYVCGDHRDTGSQQGALVSGRRAADAVLADLRSRREAVRAAPDRAIR</sequence>
<gene>
    <name evidence="2" type="ORF">B0I32_127177</name>
</gene>
<proteinExistence type="predicted"/>
<name>A0A2T0M7W0_9ACTN</name>
<dbReference type="OrthoDB" id="9767561at2"/>
<dbReference type="PANTHER" id="PTHR42841">
    <property type="entry name" value="AMINE OXIDASE"/>
    <property type="match status" value="1"/>
</dbReference>
<feature type="domain" description="Amine oxidase" evidence="1">
    <location>
        <begin position="18"/>
        <end position="406"/>
    </location>
</feature>